<evidence type="ECO:0000256" key="4">
    <source>
        <dbReference type="ARBA" id="ARBA00022842"/>
    </source>
</evidence>
<dbReference type="NCBIfam" id="TIGR01509">
    <property type="entry name" value="HAD-SF-IA-v3"/>
    <property type="match status" value="1"/>
</dbReference>
<comment type="similarity">
    <text evidence="2">Belongs to the HAD-like hydrolase superfamily. CbbY/CbbZ/Gph/YieH family.</text>
</comment>
<dbReference type="GO" id="GO:0046872">
    <property type="term" value="F:metal ion binding"/>
    <property type="evidence" value="ECO:0007669"/>
    <property type="project" value="UniProtKB-KW"/>
</dbReference>
<dbReference type="RefSeq" id="WP_114688597.1">
    <property type="nucleotide sequence ID" value="NZ_QQNB01000003.1"/>
</dbReference>
<evidence type="ECO:0000313" key="5">
    <source>
        <dbReference type="EMBL" id="RDE04859.1"/>
    </source>
</evidence>
<keyword evidence="6" id="KW-1185">Reference proteome</keyword>
<dbReference type="GO" id="GO:0003824">
    <property type="term" value="F:catalytic activity"/>
    <property type="evidence" value="ECO:0007669"/>
    <property type="project" value="UniProtKB-ARBA"/>
</dbReference>
<dbReference type="InterPro" id="IPR023198">
    <property type="entry name" value="PGP-like_dom2"/>
</dbReference>
<dbReference type="OrthoDB" id="9797743at2"/>
<dbReference type="SFLD" id="SFLDG01129">
    <property type="entry name" value="C1.5:_HAD__Beta-PGM__Phosphata"/>
    <property type="match status" value="1"/>
</dbReference>
<protein>
    <submittedName>
        <fullName evidence="5">HAD family phosphatase</fullName>
    </submittedName>
</protein>
<name>A0A369VSL6_9SPHN</name>
<dbReference type="Pfam" id="PF00702">
    <property type="entry name" value="Hydrolase"/>
    <property type="match status" value="1"/>
</dbReference>
<gene>
    <name evidence="5" type="ORF">DVW87_14925</name>
</gene>
<dbReference type="PANTHER" id="PTHR46193">
    <property type="entry name" value="6-PHOSPHOGLUCONATE PHOSPHATASE"/>
    <property type="match status" value="1"/>
</dbReference>
<keyword evidence="3" id="KW-0479">Metal-binding</keyword>
<dbReference type="SUPFAM" id="SSF56784">
    <property type="entry name" value="HAD-like"/>
    <property type="match status" value="1"/>
</dbReference>
<dbReference type="Gene3D" id="3.40.50.1000">
    <property type="entry name" value="HAD superfamily/HAD-like"/>
    <property type="match status" value="1"/>
</dbReference>
<dbReference type="InterPro" id="IPR023214">
    <property type="entry name" value="HAD_sf"/>
</dbReference>
<reference evidence="5 6" key="1">
    <citation type="submission" date="2018-07" db="EMBL/GenBank/DDBJ databases">
        <title>a novel species of Sphingomonas isolated from the rhizosphere soil of Araceae plant.</title>
        <authorList>
            <person name="Zhiyong W."/>
            <person name="Qinglan Z."/>
            <person name="Zhiwei F."/>
            <person name="Ding X."/>
            <person name="Gejiao W."/>
            <person name="Shixue Z."/>
        </authorList>
    </citation>
    <scope>NUCLEOTIDE SEQUENCE [LARGE SCALE GENOMIC DNA]</scope>
    <source>
        <strain evidence="5 6">WZY 27</strain>
    </source>
</reference>
<dbReference type="PANTHER" id="PTHR46193:SF10">
    <property type="entry name" value="6-PHOSPHOGLUCONATE PHOSPHATASE"/>
    <property type="match status" value="1"/>
</dbReference>
<dbReference type="Proteomes" id="UP000253918">
    <property type="component" value="Unassembled WGS sequence"/>
</dbReference>
<accession>A0A369VSL6</accession>
<organism evidence="5 6">
    <name type="scientific">Sphingomonas aracearum</name>
    <dbReference type="NCBI Taxonomy" id="2283317"/>
    <lineage>
        <taxon>Bacteria</taxon>
        <taxon>Pseudomonadati</taxon>
        <taxon>Pseudomonadota</taxon>
        <taxon>Alphaproteobacteria</taxon>
        <taxon>Sphingomonadales</taxon>
        <taxon>Sphingomonadaceae</taxon>
        <taxon>Sphingomonas</taxon>
    </lineage>
</organism>
<dbReference type="InterPro" id="IPR006439">
    <property type="entry name" value="HAD-SF_hydro_IA"/>
</dbReference>
<evidence type="ECO:0000256" key="2">
    <source>
        <dbReference type="ARBA" id="ARBA00006171"/>
    </source>
</evidence>
<comment type="caution">
    <text evidence="5">The sequence shown here is derived from an EMBL/GenBank/DDBJ whole genome shotgun (WGS) entry which is preliminary data.</text>
</comment>
<dbReference type="AlphaFoldDB" id="A0A369VSL6"/>
<comment type="cofactor">
    <cofactor evidence="1">
        <name>Mg(2+)</name>
        <dbReference type="ChEBI" id="CHEBI:18420"/>
    </cofactor>
</comment>
<dbReference type="InterPro" id="IPR036412">
    <property type="entry name" value="HAD-like_sf"/>
</dbReference>
<dbReference type="SFLD" id="SFLDS00003">
    <property type="entry name" value="Haloacid_Dehalogenase"/>
    <property type="match status" value="1"/>
</dbReference>
<proteinExistence type="inferred from homology"/>
<keyword evidence="4" id="KW-0460">Magnesium</keyword>
<evidence type="ECO:0000256" key="3">
    <source>
        <dbReference type="ARBA" id="ARBA00022723"/>
    </source>
</evidence>
<dbReference type="Gene3D" id="1.10.150.240">
    <property type="entry name" value="Putative phosphatase, domain 2"/>
    <property type="match status" value="1"/>
</dbReference>
<sequence length="222" mass="23619">MKPAGLIFDFDGVLIESEASGNRHLAEYLTDIGHPITPADSMARFMGRAGADFLAEVEAFLGRPLPEDFHAAREVENRRVLAEGIEEVAGAVAFVRALPADLPRAVASSSSSAWIRRHLDHLGLADAFGEHIYSGREHVARGKPAPDLYWHAAAAIGVPIERCAILEDSPVGATGAVASGAWVIGLCAGTHCDVDHAERLRAIGVQATAADFREVARLLELA</sequence>
<evidence type="ECO:0000313" key="6">
    <source>
        <dbReference type="Proteomes" id="UP000253918"/>
    </source>
</evidence>
<dbReference type="InterPro" id="IPR051600">
    <property type="entry name" value="Beta-PGM-like"/>
</dbReference>
<dbReference type="EMBL" id="QQNB01000003">
    <property type="protein sequence ID" value="RDE04859.1"/>
    <property type="molecule type" value="Genomic_DNA"/>
</dbReference>
<evidence type="ECO:0000256" key="1">
    <source>
        <dbReference type="ARBA" id="ARBA00001946"/>
    </source>
</evidence>